<dbReference type="InterPro" id="IPR015422">
    <property type="entry name" value="PyrdxlP-dep_Trfase_small"/>
</dbReference>
<reference evidence="11" key="1">
    <citation type="journal article" date="2017" name="Genome Biol.">
        <title>Comparative genomics reveals high biological diversity and specific adaptations in the industrially and medically important fungal genus Aspergillus.</title>
        <authorList>
            <person name="de Vries R.P."/>
            <person name="Riley R."/>
            <person name="Wiebenga A."/>
            <person name="Aguilar-Osorio G."/>
            <person name="Amillis S."/>
            <person name="Uchima C.A."/>
            <person name="Anderluh G."/>
            <person name="Asadollahi M."/>
            <person name="Askin M."/>
            <person name="Barry K."/>
            <person name="Battaglia E."/>
            <person name="Bayram O."/>
            <person name="Benocci T."/>
            <person name="Braus-Stromeyer S.A."/>
            <person name="Caldana C."/>
            <person name="Canovas D."/>
            <person name="Cerqueira G.C."/>
            <person name="Chen F."/>
            <person name="Chen W."/>
            <person name="Choi C."/>
            <person name="Clum A."/>
            <person name="Dos Santos R.A."/>
            <person name="Damasio A.R."/>
            <person name="Diallinas G."/>
            <person name="Emri T."/>
            <person name="Fekete E."/>
            <person name="Flipphi M."/>
            <person name="Freyberg S."/>
            <person name="Gallo A."/>
            <person name="Gournas C."/>
            <person name="Habgood R."/>
            <person name="Hainaut M."/>
            <person name="Harispe M.L."/>
            <person name="Henrissat B."/>
            <person name="Hilden K.S."/>
            <person name="Hope R."/>
            <person name="Hossain A."/>
            <person name="Karabika E."/>
            <person name="Karaffa L."/>
            <person name="Karanyi Z."/>
            <person name="Krasevec N."/>
            <person name="Kuo A."/>
            <person name="Kusch H."/>
            <person name="LaButti K."/>
            <person name="Lagendijk E.L."/>
            <person name="Lapidus A."/>
            <person name="Levasseur A."/>
            <person name="Lindquist E."/>
            <person name="Lipzen A."/>
            <person name="Logrieco A.F."/>
            <person name="MacCabe A."/>
            <person name="Maekelae M.R."/>
            <person name="Malavazi I."/>
            <person name="Melin P."/>
            <person name="Meyer V."/>
            <person name="Mielnichuk N."/>
            <person name="Miskei M."/>
            <person name="Molnar A.P."/>
            <person name="Mule G."/>
            <person name="Ngan C.Y."/>
            <person name="Orejas M."/>
            <person name="Orosz E."/>
            <person name="Ouedraogo J.P."/>
            <person name="Overkamp K.M."/>
            <person name="Park H.-S."/>
            <person name="Perrone G."/>
            <person name="Piumi F."/>
            <person name="Punt P.J."/>
            <person name="Ram A.F."/>
            <person name="Ramon A."/>
            <person name="Rauscher S."/>
            <person name="Record E."/>
            <person name="Riano-Pachon D.M."/>
            <person name="Robert V."/>
            <person name="Roehrig J."/>
            <person name="Ruller R."/>
            <person name="Salamov A."/>
            <person name="Salih N.S."/>
            <person name="Samson R.A."/>
            <person name="Sandor E."/>
            <person name="Sanguinetti M."/>
            <person name="Schuetze T."/>
            <person name="Sepcic K."/>
            <person name="Shelest E."/>
            <person name="Sherlock G."/>
            <person name="Sophianopoulou V."/>
            <person name="Squina F.M."/>
            <person name="Sun H."/>
            <person name="Susca A."/>
            <person name="Todd R.B."/>
            <person name="Tsang A."/>
            <person name="Unkles S.E."/>
            <person name="van de Wiele N."/>
            <person name="van Rossen-Uffink D."/>
            <person name="Oliveira J.V."/>
            <person name="Vesth T.C."/>
            <person name="Visser J."/>
            <person name="Yu J.-H."/>
            <person name="Zhou M."/>
            <person name="Andersen M.R."/>
            <person name="Archer D.B."/>
            <person name="Baker S.E."/>
            <person name="Benoit I."/>
            <person name="Brakhage A.A."/>
            <person name="Braus G.H."/>
            <person name="Fischer R."/>
            <person name="Frisvad J.C."/>
            <person name="Goldman G.H."/>
            <person name="Houbraken J."/>
            <person name="Oakley B."/>
            <person name="Pocsi I."/>
            <person name="Scazzocchio C."/>
            <person name="Seiboth B."/>
            <person name="vanKuyk P.A."/>
            <person name="Wortman J."/>
            <person name="Dyer P.S."/>
            <person name="Grigoriev I.V."/>
        </authorList>
    </citation>
    <scope>NUCLEOTIDE SEQUENCE [LARGE SCALE GENOMIC DNA]</scope>
    <source>
        <strain evidence="11">CBS 516.65</strain>
    </source>
</reference>
<evidence type="ECO:0000259" key="9">
    <source>
        <dbReference type="SMART" id="SM00906"/>
    </source>
</evidence>
<dbReference type="GO" id="GO:0005634">
    <property type="term" value="C:nucleus"/>
    <property type="evidence" value="ECO:0007669"/>
    <property type="project" value="UniProtKB-SubCell"/>
</dbReference>
<dbReference type="InterPro" id="IPR015424">
    <property type="entry name" value="PyrdxlP-dep_Trfase"/>
</dbReference>
<dbReference type="EMBL" id="KV878901">
    <property type="protein sequence ID" value="OJJ82841.1"/>
    <property type="molecule type" value="Genomic_DNA"/>
</dbReference>
<evidence type="ECO:0000313" key="11">
    <source>
        <dbReference type="Proteomes" id="UP000184300"/>
    </source>
</evidence>
<gene>
    <name evidence="10" type="ORF">ASPGLDRAFT_67705</name>
</gene>
<dbReference type="PANTHER" id="PTHR47338">
    <property type="entry name" value="ZN(II)2CYS6 TRANSCRIPTION FACTOR (EUROFUNG)-RELATED"/>
    <property type="match status" value="1"/>
</dbReference>
<evidence type="ECO:0000256" key="7">
    <source>
        <dbReference type="ARBA" id="ARBA00023242"/>
    </source>
</evidence>
<dbReference type="Gene3D" id="3.90.1150.10">
    <property type="entry name" value="Aspartate Aminotransferase, domain 1"/>
    <property type="match status" value="1"/>
</dbReference>
<dbReference type="InterPro" id="IPR015421">
    <property type="entry name" value="PyrdxlP-dep_Trfase_major"/>
</dbReference>
<dbReference type="CDD" id="cd12148">
    <property type="entry name" value="fungal_TF_MHR"/>
    <property type="match status" value="1"/>
</dbReference>
<comment type="subcellular location">
    <subcellularLocation>
        <location evidence="2">Nucleus</location>
    </subcellularLocation>
</comment>
<keyword evidence="4" id="KW-0663">Pyridoxal phosphate</keyword>
<dbReference type="RefSeq" id="XP_022399539.1">
    <property type="nucleotide sequence ID" value="XM_022549177.1"/>
</dbReference>
<keyword evidence="6" id="KW-0804">Transcription</keyword>
<protein>
    <recommendedName>
        <fullName evidence="9">Xylanolytic transcriptional activator regulatory domain-containing protein</fullName>
    </recommendedName>
</protein>
<proteinExistence type="predicted"/>
<keyword evidence="7" id="KW-0539">Nucleus</keyword>
<dbReference type="GO" id="GO:0003677">
    <property type="term" value="F:DNA binding"/>
    <property type="evidence" value="ECO:0007669"/>
    <property type="project" value="InterPro"/>
</dbReference>
<keyword evidence="3" id="KW-0479">Metal-binding</keyword>
<dbReference type="GO" id="GO:0016829">
    <property type="term" value="F:lyase activity"/>
    <property type="evidence" value="ECO:0007669"/>
    <property type="project" value="InterPro"/>
</dbReference>
<evidence type="ECO:0000256" key="8">
    <source>
        <dbReference type="SAM" id="MobiDB-lite"/>
    </source>
</evidence>
<dbReference type="InterPro" id="IPR001597">
    <property type="entry name" value="ArAA_b-elim_lyase/Thr_aldolase"/>
</dbReference>
<dbReference type="PANTHER" id="PTHR47338:SF19">
    <property type="entry name" value="ZN(II)2CYS6 TRANSCRIPTION FACTOR (EUROFUNG)"/>
    <property type="match status" value="1"/>
</dbReference>
<dbReference type="GO" id="GO:0000981">
    <property type="term" value="F:DNA-binding transcription factor activity, RNA polymerase II-specific"/>
    <property type="evidence" value="ECO:0007669"/>
    <property type="project" value="InterPro"/>
</dbReference>
<dbReference type="GO" id="GO:0006351">
    <property type="term" value="P:DNA-templated transcription"/>
    <property type="evidence" value="ECO:0007669"/>
    <property type="project" value="InterPro"/>
</dbReference>
<dbReference type="SMART" id="SM00906">
    <property type="entry name" value="Fungal_trans"/>
    <property type="match status" value="1"/>
</dbReference>
<dbReference type="Proteomes" id="UP000184300">
    <property type="component" value="Unassembled WGS sequence"/>
</dbReference>
<evidence type="ECO:0000256" key="6">
    <source>
        <dbReference type="ARBA" id="ARBA00023163"/>
    </source>
</evidence>
<dbReference type="InterPro" id="IPR050815">
    <property type="entry name" value="TF_fung"/>
</dbReference>
<feature type="domain" description="Xylanolytic transcriptional activator regulatory" evidence="9">
    <location>
        <begin position="505"/>
        <end position="584"/>
    </location>
</feature>
<dbReference type="InterPro" id="IPR007219">
    <property type="entry name" value="XnlR_reg_dom"/>
</dbReference>
<keyword evidence="5" id="KW-0805">Transcription regulation</keyword>
<evidence type="ECO:0000256" key="1">
    <source>
        <dbReference type="ARBA" id="ARBA00001933"/>
    </source>
</evidence>
<dbReference type="VEuPathDB" id="FungiDB:ASPGLDRAFT_67705"/>
<dbReference type="GeneID" id="34465437"/>
<name>A0A1L9VFW8_ASPGL</name>
<comment type="cofactor">
    <cofactor evidence="1">
        <name>pyridoxal 5'-phosphate</name>
        <dbReference type="ChEBI" id="CHEBI:597326"/>
    </cofactor>
</comment>
<keyword evidence="11" id="KW-1185">Reference proteome</keyword>
<evidence type="ECO:0000256" key="5">
    <source>
        <dbReference type="ARBA" id="ARBA00023015"/>
    </source>
</evidence>
<evidence type="ECO:0000313" key="10">
    <source>
        <dbReference type="EMBL" id="OJJ82841.1"/>
    </source>
</evidence>
<evidence type="ECO:0000256" key="2">
    <source>
        <dbReference type="ARBA" id="ARBA00004123"/>
    </source>
</evidence>
<accession>A0A1L9VFW8</accession>
<evidence type="ECO:0000256" key="4">
    <source>
        <dbReference type="ARBA" id="ARBA00022898"/>
    </source>
</evidence>
<dbReference type="Gene3D" id="3.40.640.10">
    <property type="entry name" value="Type I PLP-dependent aspartate aminotransferase-like (Major domain)"/>
    <property type="match status" value="1"/>
</dbReference>
<dbReference type="AlphaFoldDB" id="A0A1L9VFW8"/>
<dbReference type="OrthoDB" id="5370478at2759"/>
<dbReference type="GO" id="GO:0006520">
    <property type="term" value="P:amino acid metabolic process"/>
    <property type="evidence" value="ECO:0007669"/>
    <property type="project" value="InterPro"/>
</dbReference>
<organism evidence="10 11">
    <name type="scientific">Aspergillus glaucus CBS 516.65</name>
    <dbReference type="NCBI Taxonomy" id="1160497"/>
    <lineage>
        <taxon>Eukaryota</taxon>
        <taxon>Fungi</taxon>
        <taxon>Dikarya</taxon>
        <taxon>Ascomycota</taxon>
        <taxon>Pezizomycotina</taxon>
        <taxon>Eurotiomycetes</taxon>
        <taxon>Eurotiomycetidae</taxon>
        <taxon>Eurotiales</taxon>
        <taxon>Aspergillaceae</taxon>
        <taxon>Aspergillus</taxon>
        <taxon>Aspergillus subgen. Aspergillus</taxon>
    </lineage>
</organism>
<dbReference type="Pfam" id="PF04082">
    <property type="entry name" value="Fungal_trans"/>
    <property type="match status" value="1"/>
</dbReference>
<feature type="region of interest" description="Disordered" evidence="8">
    <location>
        <begin position="862"/>
        <end position="893"/>
    </location>
</feature>
<feature type="compositionally biased region" description="Polar residues" evidence="8">
    <location>
        <begin position="884"/>
        <end position="893"/>
    </location>
</feature>
<evidence type="ECO:0000256" key="3">
    <source>
        <dbReference type="ARBA" id="ARBA00022723"/>
    </source>
</evidence>
<dbReference type="Pfam" id="PF01212">
    <property type="entry name" value="Beta_elim_lyase"/>
    <property type="match status" value="1"/>
</dbReference>
<dbReference type="SUPFAM" id="SSF53383">
    <property type="entry name" value="PLP-dependent transferases"/>
    <property type="match status" value="1"/>
</dbReference>
<sequence length="937" mass="105024">MAPPQYSFMDDYSEGAHPQLLEALVRTNSTQQVSYGNDEHSNKARQLIRTKLSATEDEVAIHFVPSGTSANLICIASCLRPFEAVLTVDSGHVVSKEAGAIEATGHKMIVVPGVGGKMTPENLEKAVRQNQFFPHNAKPRLVYISNATELGTIYTKRELESLSAACKRWNLLLLMDGARIGVALSTPSNDLTLRDLVDLTDIFWIGGTKNGALLGEAIVVRNHLVDGFAFYLKQHGALLAKGRIIGVQFAELFRESLFFELAANANNVAQMISDNFQKLGYQLSAKTETNQVFVRLPESLVKQLEERFRFYIWEHLDDQQVVVRIVTSWATDTSMVDKFNAKAKVKCFHEGHPPCRRCQRGNRHGCVLTDPRAVVDNVTINPVDSSDTPQLTPSNPVASLSPSTLISACDTYRKKFPVANFLHYPSLIANISANPSYVDSVFVASLLSLCARFLPEYDLDPGETYAEFARSELARKAFETPSLSLAQSLVMLVFYEWGSGRPYKAWMYSGMATYMIQSLLKTADDSMEHNPDEFHASQIQYEQLVRTYWVCFAQDCELSSGARQHFALSFRHISVPLPVSDHDFNFGRRGPPRLMPADLTRGSPLCVKLTIEHGLTVVTRGFDIFVRILRYANESRRGRVSLTTTAPSSPQQTWQVLKEELDEWRSLQDSTIQYPATSVQVHVALGYGERFAYINLIYFMSILFLYRDQLLSSLKQIHDPRHNPQCSTSSDGPTWSEGAIDRLFEAAQNIGGILSALETCSAFVITPYAGFSIFVAAHINMYGTVSPLRYPGGQERAEDEKKANFSYLERLCEFWPVGHNWWRAVQDANKFYETARNNQEHALSGDRSGHITLAGTLDEYGDIRSSRPRNEPSSNASHIPLHRGQTNSPSQSRLPFNDQFILDAQELETDMLQWPFIDETWSSGFDTGFDAAWPSFG</sequence>
<dbReference type="GO" id="GO:0008270">
    <property type="term" value="F:zinc ion binding"/>
    <property type="evidence" value="ECO:0007669"/>
    <property type="project" value="InterPro"/>
</dbReference>
<dbReference type="STRING" id="1160497.A0A1L9VFW8"/>